<reference evidence="1" key="2">
    <citation type="journal article" date="2015" name="Data Brief">
        <title>Shoot transcriptome of the giant reed, Arundo donax.</title>
        <authorList>
            <person name="Barrero R.A."/>
            <person name="Guerrero F.D."/>
            <person name="Moolhuijzen P."/>
            <person name="Goolsby J.A."/>
            <person name="Tidwell J."/>
            <person name="Bellgard S.E."/>
            <person name="Bellgard M.I."/>
        </authorList>
    </citation>
    <scope>NUCLEOTIDE SEQUENCE</scope>
    <source>
        <tissue evidence="1">Shoot tissue taken approximately 20 cm above the soil surface</tissue>
    </source>
</reference>
<accession>A0A0A8YQX1</accession>
<reference evidence="1" key="1">
    <citation type="submission" date="2014-09" db="EMBL/GenBank/DDBJ databases">
        <authorList>
            <person name="Magalhaes I.L.F."/>
            <person name="Oliveira U."/>
            <person name="Santos F.R."/>
            <person name="Vidigal T.H.D.A."/>
            <person name="Brescovit A.D."/>
            <person name="Santos A.J."/>
        </authorList>
    </citation>
    <scope>NUCLEOTIDE SEQUENCE</scope>
    <source>
        <tissue evidence="1">Shoot tissue taken approximately 20 cm above the soil surface</tissue>
    </source>
</reference>
<dbReference type="EMBL" id="GBRH01269084">
    <property type="protein sequence ID" value="JAD28811.1"/>
    <property type="molecule type" value="Transcribed_RNA"/>
</dbReference>
<organism evidence="1">
    <name type="scientific">Arundo donax</name>
    <name type="common">Giant reed</name>
    <name type="synonym">Donax arundinaceus</name>
    <dbReference type="NCBI Taxonomy" id="35708"/>
    <lineage>
        <taxon>Eukaryota</taxon>
        <taxon>Viridiplantae</taxon>
        <taxon>Streptophyta</taxon>
        <taxon>Embryophyta</taxon>
        <taxon>Tracheophyta</taxon>
        <taxon>Spermatophyta</taxon>
        <taxon>Magnoliopsida</taxon>
        <taxon>Liliopsida</taxon>
        <taxon>Poales</taxon>
        <taxon>Poaceae</taxon>
        <taxon>PACMAD clade</taxon>
        <taxon>Arundinoideae</taxon>
        <taxon>Arundineae</taxon>
        <taxon>Arundo</taxon>
    </lineage>
</organism>
<sequence>METEGIDGNPSKMTTINMQQTCYIGRVQIKIFDTWTGPIPSLVKYTRLNLLSGLTPTTWKSESCKEWGKKRLLSKV</sequence>
<proteinExistence type="predicted"/>
<dbReference type="AlphaFoldDB" id="A0A0A8YQX1"/>
<protein>
    <submittedName>
        <fullName evidence="1">Uncharacterized protein</fullName>
    </submittedName>
</protein>
<evidence type="ECO:0000313" key="1">
    <source>
        <dbReference type="EMBL" id="JAD28811.1"/>
    </source>
</evidence>
<name>A0A0A8YQX1_ARUDO</name>